<evidence type="ECO:0000256" key="1">
    <source>
        <dbReference type="SAM" id="MobiDB-lite"/>
    </source>
</evidence>
<feature type="compositionally biased region" description="Pro residues" evidence="1">
    <location>
        <begin position="402"/>
        <end position="415"/>
    </location>
</feature>
<dbReference type="EMBL" id="CAFBLX010000117">
    <property type="protein sequence ID" value="CAB4890866.1"/>
    <property type="molecule type" value="Genomic_DNA"/>
</dbReference>
<accession>A0A6J7F5N0</accession>
<name>A0A6J7F5N0_9ZZZZ</name>
<organism evidence="2">
    <name type="scientific">freshwater metagenome</name>
    <dbReference type="NCBI Taxonomy" id="449393"/>
    <lineage>
        <taxon>unclassified sequences</taxon>
        <taxon>metagenomes</taxon>
        <taxon>ecological metagenomes</taxon>
    </lineage>
</organism>
<feature type="region of interest" description="Disordered" evidence="1">
    <location>
        <begin position="75"/>
        <end position="96"/>
    </location>
</feature>
<gene>
    <name evidence="2" type="ORF">UFOPK3472_01867</name>
</gene>
<dbReference type="AlphaFoldDB" id="A0A6J7F5N0"/>
<reference evidence="2" key="1">
    <citation type="submission" date="2020-05" db="EMBL/GenBank/DDBJ databases">
        <authorList>
            <person name="Chiriac C."/>
            <person name="Salcher M."/>
            <person name="Ghai R."/>
            <person name="Kavagutti S V."/>
        </authorList>
    </citation>
    <scope>NUCLEOTIDE SEQUENCE</scope>
</reference>
<protein>
    <submittedName>
        <fullName evidence="2">Unannotated protein</fullName>
    </submittedName>
</protein>
<evidence type="ECO:0000313" key="2">
    <source>
        <dbReference type="EMBL" id="CAB4890866.1"/>
    </source>
</evidence>
<sequence>MTTTHGGTSELITSDEAAAIMGVTPARVRQIKESGRITGIAFGSRAVLYDRGEIEAYTFARTAPTTTSGIAVLASRRPDPPLSSVENTVVDGGPDRDAGTAFHLRISRGSDRTVVVTGPVAEATPVDPRRYGELVVARVAHRYLDGNPLAAYWIDVDPTGRGVRNHVLAEGVSTADTYPRWRRIRPSELDGRSLLIADVGVADGVHVVDRIVGTTVQHFPDRHSATRKNIAEFARTGAPVPVRYDRLGIRPLLAAASTLNDRRDISPATTDTAVRAIRSRVAALLTALADDPDPSYLVEPDWLYDSRCGHGALDRAHCTVDAVIDSYADLNTHTTADPTAPEAHELHRCWVELARHVDTTSPTLAVAGIRNRPGADGVETAMTAVERAHRVLRHQNPAIPALSPPPDATTTPPPSTTRERRQVGDESVAVQFPRSPLC</sequence>
<proteinExistence type="predicted"/>
<feature type="region of interest" description="Disordered" evidence="1">
    <location>
        <begin position="396"/>
        <end position="438"/>
    </location>
</feature>